<feature type="domain" description="Rhamnogalacturonase A/B/Epimerase-like pectate lyase" evidence="2">
    <location>
        <begin position="994"/>
        <end position="1051"/>
    </location>
</feature>
<dbReference type="RefSeq" id="XP_064666599.1">
    <property type="nucleotide sequence ID" value="XM_064818085.1"/>
</dbReference>
<sequence length="1731" mass="188203">MTPNIFAGRSAMERYHRLISPASGRVEPFGPFARHADPYLRMCSALVWLRLCCEPEKGHHVIVGNLPHLWAALFWLLANSLCGMASLRFQFVACLLVFFALHASRHGLVASQYYQDYEWTLIPDGQGGFTTEYYYRATVGETRRRVIELTPQVVYLYYNCYYMTNICSNARKFLGSPRGQKMHRSGLDLGSAPIFGYDLNSGKNSNFRNHNRREQSCPGTWKNNHACPEFDQKTVRDSQGNIIERSRLIYTCDEFPPATWVEGGSGLDKNTPSETRCAGFRCEKNTKAEQNWQAEAHSKLRTVLRKMVKRREDDFPFYDASQSVILFKFIFDQGQADGQPAAVLAYDNEDSLDVRLDGASVSQAKRDMDTNSTHMADAPSPLPDWQSGVLYKKLLALVESGQGTRVAVHANDSDTEAAMPVLHVLGINMNMDIMADTRPAPRWLSGHEGGAATQGYAMADNMKRKPSKDLEGDETWRRASSSTSQPGPESSGPVTPLLNKASETDIEKARSIVKQAIAESAKRNKARFENPLRNRYRLKPGTIVGQTAVERRRGLQAARADEGAQDMPPPLLEITDEIAQAAALVAEADASAAVAAGTWNSTYSRVTKRQAPTGTYWMQNIARKGIVPWGDDSTYAVFRNVRDYGATGNGVTDDTAAIKRAMNDGKRCGEKCNGSTTKNAIVYFPPGTYLISTTIPLPFGTQVIGDANNRPLLLAAPGFVGLGVLSTNEYTGGGTGPDGLDQQYYVNTANFYRQIRNIVIDVRGTAPDKNIACLHYQIAQATSLQNVELIAGPTQTGMFAENGSGGQISDVTFTGGAFGIWGGIQQFTAQRLRFSGCTVGVHVIWDWGWVWKSITMTNVGTGFKLVPEGSSGNIGSAMFLDSSFTNVGTVVQITPPSSTPATGTTGLALENVALSGVSKAAVADTSGAVLLAGGTSRIEHWALGPVYEGSVDARSFSAGGKVGNYRRSLTLTNDNGAYYERPKPQYESASVGDFVHMRDFGATGDGTTDDTAAFQQALYASQGKILFVDAGSYVLTSTVTVPTGSRIVGETWSQLVAAGPYFQDAKNPKVLLRVGLPGQIGDVEMQDLIITTRGPTAGAILIEWNIKATVPGSAALWDCHVRIGGATGTELTPDECPALTSGVNQGCNAASLMMHITPSASGYFENMWLWVADHDIDDPDLVDANNTMIQNSVYAARGLLVESTHATWLYGTSSEHAVYYQYNFHKARNIFAGMIQTESPYFQPTPPPPAPFTDAVGVLPGDPDYTCSPGDEFSGCDQSWAVMIRQSENIAIAGAGLYSWFSTYTQECIGSQLCQKALVLLDDNSASVRIQHLVTIGAKYMAVMNGQGIPAVDNLNVDSHPFWSQVSVLDVSSNGAQFNDLVWIDPAIWDMEQPEFTCSDPCHVKIPPWTRAMSTVNYPLLTVSDGTWTSTITKAPLTISEWMFEEVTLTQAPGNKNKRAQGFSDFWPIPATTSRWPAVVYTGPNGSPTTIAPTVAFPTPPSAIDAAAAPPPTGSWPSRAIRPRYGSTYTPVVEECAFYDDKCLTNPLYYGDSSDGGDDFDEDWADASITCPAAETTSTRTTSAATKTSIKPTVAPSPSPSPRVVDDPRQNAVDCYDGGQRATHQQLDNAIAEFCDDVAVYASWNDDELITQDLSLGRSIYQASTGAWISRVMVDINFTIRKGCTWDISRADCERYLKVPVDSCNCAGVDAKQGGIVENNCVVWRIDPNKI</sequence>
<dbReference type="SUPFAM" id="SSF51126">
    <property type="entry name" value="Pectin lyase-like"/>
    <property type="match status" value="2"/>
</dbReference>
<feature type="compositionally biased region" description="Low complexity" evidence="1">
    <location>
        <begin position="480"/>
        <end position="493"/>
    </location>
</feature>
<gene>
    <name evidence="3" type="ORF">N656DRAFT_801160</name>
</gene>
<comment type="caution">
    <text evidence="3">The sequence shown here is derived from an EMBL/GenBank/DDBJ whole genome shotgun (WGS) entry which is preliminary data.</text>
</comment>
<dbReference type="Proteomes" id="UP001302812">
    <property type="component" value="Unassembled WGS sequence"/>
</dbReference>
<evidence type="ECO:0000313" key="3">
    <source>
        <dbReference type="EMBL" id="KAK4109029.1"/>
    </source>
</evidence>
<dbReference type="PANTHER" id="PTHR33928:SF2">
    <property type="entry name" value="PECTATE LYASE SUPERFAMILY PROTEIN DOMAIN-CONTAINING PROTEIN-RELATED"/>
    <property type="match status" value="1"/>
</dbReference>
<evidence type="ECO:0000256" key="1">
    <source>
        <dbReference type="SAM" id="MobiDB-lite"/>
    </source>
</evidence>
<dbReference type="EMBL" id="MU853358">
    <property type="protein sequence ID" value="KAK4109029.1"/>
    <property type="molecule type" value="Genomic_DNA"/>
</dbReference>
<dbReference type="GeneID" id="89942210"/>
<feature type="compositionally biased region" description="Basic and acidic residues" evidence="1">
    <location>
        <begin position="461"/>
        <end position="477"/>
    </location>
</feature>
<proteinExistence type="predicted"/>
<feature type="compositionally biased region" description="Low complexity" evidence="1">
    <location>
        <begin position="1575"/>
        <end position="1589"/>
    </location>
</feature>
<dbReference type="InterPro" id="IPR011050">
    <property type="entry name" value="Pectin_lyase_fold/virulence"/>
</dbReference>
<evidence type="ECO:0000259" key="2">
    <source>
        <dbReference type="Pfam" id="PF12708"/>
    </source>
</evidence>
<reference evidence="3" key="1">
    <citation type="journal article" date="2023" name="Mol. Phylogenet. Evol.">
        <title>Genome-scale phylogeny and comparative genomics of the fungal order Sordariales.</title>
        <authorList>
            <person name="Hensen N."/>
            <person name="Bonometti L."/>
            <person name="Westerberg I."/>
            <person name="Brannstrom I.O."/>
            <person name="Guillou S."/>
            <person name="Cros-Aarteil S."/>
            <person name="Calhoun S."/>
            <person name="Haridas S."/>
            <person name="Kuo A."/>
            <person name="Mondo S."/>
            <person name="Pangilinan J."/>
            <person name="Riley R."/>
            <person name="LaButti K."/>
            <person name="Andreopoulos B."/>
            <person name="Lipzen A."/>
            <person name="Chen C."/>
            <person name="Yan M."/>
            <person name="Daum C."/>
            <person name="Ng V."/>
            <person name="Clum A."/>
            <person name="Steindorff A."/>
            <person name="Ohm R.A."/>
            <person name="Martin F."/>
            <person name="Silar P."/>
            <person name="Natvig D.O."/>
            <person name="Lalanne C."/>
            <person name="Gautier V."/>
            <person name="Ament-Velasquez S.L."/>
            <person name="Kruys A."/>
            <person name="Hutchinson M.I."/>
            <person name="Powell A.J."/>
            <person name="Barry K."/>
            <person name="Miller A.N."/>
            <person name="Grigoriev I.V."/>
            <person name="Debuchy R."/>
            <person name="Gladieux P."/>
            <person name="Hiltunen Thoren M."/>
            <person name="Johannesson H."/>
        </authorList>
    </citation>
    <scope>NUCLEOTIDE SEQUENCE</scope>
    <source>
        <strain evidence="3">CBS 508.74</strain>
    </source>
</reference>
<reference evidence="3" key="2">
    <citation type="submission" date="2023-05" db="EMBL/GenBank/DDBJ databases">
        <authorList>
            <consortium name="Lawrence Berkeley National Laboratory"/>
            <person name="Steindorff A."/>
            <person name="Hensen N."/>
            <person name="Bonometti L."/>
            <person name="Westerberg I."/>
            <person name="Brannstrom I.O."/>
            <person name="Guillou S."/>
            <person name="Cros-Aarteil S."/>
            <person name="Calhoun S."/>
            <person name="Haridas S."/>
            <person name="Kuo A."/>
            <person name="Mondo S."/>
            <person name="Pangilinan J."/>
            <person name="Riley R."/>
            <person name="Labutti K."/>
            <person name="Andreopoulos B."/>
            <person name="Lipzen A."/>
            <person name="Chen C."/>
            <person name="Yanf M."/>
            <person name="Daum C."/>
            <person name="Ng V."/>
            <person name="Clum A."/>
            <person name="Ohm R."/>
            <person name="Martin F."/>
            <person name="Silar P."/>
            <person name="Natvig D."/>
            <person name="Lalanne C."/>
            <person name="Gautier V."/>
            <person name="Ament-Velasquez S.L."/>
            <person name="Kruys A."/>
            <person name="Hutchinson M.I."/>
            <person name="Powell A.J."/>
            <person name="Barry K."/>
            <person name="Miller A.N."/>
            <person name="Grigoriev I.V."/>
            <person name="Debuchy R."/>
            <person name="Gladieux P."/>
            <person name="Thoren M.H."/>
            <person name="Johannesson H."/>
        </authorList>
    </citation>
    <scope>NUCLEOTIDE SEQUENCE</scope>
    <source>
        <strain evidence="3">CBS 508.74</strain>
    </source>
</reference>
<dbReference type="GO" id="GO:0004650">
    <property type="term" value="F:polygalacturonase activity"/>
    <property type="evidence" value="ECO:0007669"/>
    <property type="project" value="InterPro"/>
</dbReference>
<dbReference type="Pfam" id="PF12708">
    <property type="entry name" value="Pect-lyase_RHGA_epim"/>
    <property type="match status" value="2"/>
</dbReference>
<dbReference type="Gene3D" id="2.160.20.10">
    <property type="entry name" value="Single-stranded right-handed beta-helix, Pectin lyase-like"/>
    <property type="match status" value="2"/>
</dbReference>
<feature type="region of interest" description="Disordered" evidence="1">
    <location>
        <begin position="455"/>
        <end position="498"/>
    </location>
</feature>
<accession>A0AAN6QF45</accession>
<keyword evidence="4" id="KW-1185">Reference proteome</keyword>
<organism evidence="3 4">
    <name type="scientific">Canariomyces notabilis</name>
    <dbReference type="NCBI Taxonomy" id="2074819"/>
    <lineage>
        <taxon>Eukaryota</taxon>
        <taxon>Fungi</taxon>
        <taxon>Dikarya</taxon>
        <taxon>Ascomycota</taxon>
        <taxon>Pezizomycotina</taxon>
        <taxon>Sordariomycetes</taxon>
        <taxon>Sordariomycetidae</taxon>
        <taxon>Sordariales</taxon>
        <taxon>Chaetomiaceae</taxon>
        <taxon>Canariomyces</taxon>
    </lineage>
</organism>
<dbReference type="CDD" id="cd23668">
    <property type="entry name" value="GH55_beta13glucanase-like"/>
    <property type="match status" value="1"/>
</dbReference>
<dbReference type="InterPro" id="IPR012334">
    <property type="entry name" value="Pectin_lyas_fold"/>
</dbReference>
<dbReference type="InterPro" id="IPR024535">
    <property type="entry name" value="RHGA/B-epi-like_pectate_lyase"/>
</dbReference>
<keyword evidence="3" id="KW-0378">Hydrolase</keyword>
<feature type="domain" description="Rhamnogalacturonase A/B/Epimerase-like pectate lyase" evidence="2">
    <location>
        <begin position="638"/>
        <end position="863"/>
    </location>
</feature>
<protein>
    <submittedName>
        <fullName evidence="3">Glycoside hydrolase family 55 protein</fullName>
    </submittedName>
</protein>
<feature type="region of interest" description="Disordered" evidence="1">
    <location>
        <begin position="1575"/>
        <end position="1610"/>
    </location>
</feature>
<dbReference type="FunFam" id="2.160.20.10:FF:000043">
    <property type="entry name" value="Exo-beta-1,3-glucanase, putative"/>
    <property type="match status" value="1"/>
</dbReference>
<dbReference type="PANTHER" id="PTHR33928">
    <property type="entry name" value="POLYGALACTURONASE QRT3"/>
    <property type="match status" value="1"/>
</dbReference>
<dbReference type="FunFam" id="2.160.20.10:FF:000049">
    <property type="entry name" value="Putative exo-beta-1,3-glucanase"/>
    <property type="match status" value="1"/>
</dbReference>
<evidence type="ECO:0000313" key="4">
    <source>
        <dbReference type="Proteomes" id="UP001302812"/>
    </source>
</evidence>
<dbReference type="InterPro" id="IPR039279">
    <property type="entry name" value="QRT3-like"/>
</dbReference>
<name>A0AAN6QF45_9PEZI</name>